<gene>
    <name evidence="2" type="ORF">L195_g023074</name>
</gene>
<feature type="compositionally biased region" description="Basic and acidic residues" evidence="1">
    <location>
        <begin position="377"/>
        <end position="402"/>
    </location>
</feature>
<feature type="compositionally biased region" description="Basic and acidic residues" evidence="1">
    <location>
        <begin position="198"/>
        <end position="209"/>
    </location>
</feature>
<comment type="caution">
    <text evidence="2">The sequence shown here is derived from an EMBL/GenBank/DDBJ whole genome shotgun (WGS) entry which is preliminary data.</text>
</comment>
<sequence>MDLPTIDVDLEVPKKIEDEKEGGPLFHCSLCDTEVIHKLAQMFLPGLASACVDNTTGGLFKTPGSVAVDLRREMIDYLTLRTESFVAESVILEGGEASDHPFDIISNLVDDFAMGCRSAVAQCMIEKHCLDDLRSHVWHLLKGIYKEAFGDDLQRRVNQIVQALPSNQLSKARDIRSLKFIVKDVEAKLGPFEVSVEQKKNTDTTKDENDNNTNIDSERSTHASDTVISPSSNKAEVNDVSTMQIPENVGKSEEIEHSNIEIKDNEEMIPTSNDKSEENINIEIKGNGETMQTSNGKSGEIEHSNIETKGNEEMIQTSNGKSEDIEHSNIETKNNEEMIQTSNTAKLPSEAEAEVGLVREDITENYNDVVASELKFEGNEENTRKSIEKSAKEISATNEDRVNNNSITNKSIENDNFEDSDNVQSIQNSTMEIAGNVDNNVKNRYTAEDDNLK</sequence>
<proteinExistence type="predicted"/>
<evidence type="ECO:0000313" key="2">
    <source>
        <dbReference type="EMBL" id="PNX99804.1"/>
    </source>
</evidence>
<feature type="compositionally biased region" description="Polar residues" evidence="1">
    <location>
        <begin position="223"/>
        <end position="238"/>
    </location>
</feature>
<dbReference type="AlphaFoldDB" id="A0A2K3N9W8"/>
<reference evidence="2 3" key="2">
    <citation type="journal article" date="2017" name="Front. Plant Sci.">
        <title>Gene Classification and Mining of Molecular Markers Useful in Red Clover (Trifolium pratense) Breeding.</title>
        <authorList>
            <person name="Istvanek J."/>
            <person name="Dluhosova J."/>
            <person name="Dluhos P."/>
            <person name="Patkova L."/>
            <person name="Nedelnik J."/>
            <person name="Repkova J."/>
        </authorList>
    </citation>
    <scope>NUCLEOTIDE SEQUENCE [LARGE SCALE GENOMIC DNA]</scope>
    <source>
        <strain evidence="3">cv. Tatra</strain>
        <tissue evidence="2">Young leaves</tissue>
    </source>
</reference>
<dbReference type="EMBL" id="ASHM01018183">
    <property type="protein sequence ID" value="PNX99804.1"/>
    <property type="molecule type" value="Genomic_DNA"/>
</dbReference>
<evidence type="ECO:0000313" key="3">
    <source>
        <dbReference type="Proteomes" id="UP000236291"/>
    </source>
</evidence>
<reference evidence="2 3" key="1">
    <citation type="journal article" date="2014" name="Am. J. Bot.">
        <title>Genome assembly and annotation for red clover (Trifolium pratense; Fabaceae).</title>
        <authorList>
            <person name="Istvanek J."/>
            <person name="Jaros M."/>
            <person name="Krenek A."/>
            <person name="Repkova J."/>
        </authorList>
    </citation>
    <scope>NUCLEOTIDE SEQUENCE [LARGE SCALE GENOMIC DNA]</scope>
    <source>
        <strain evidence="3">cv. Tatra</strain>
        <tissue evidence="2">Young leaves</tissue>
    </source>
</reference>
<dbReference type="Proteomes" id="UP000236291">
    <property type="component" value="Unassembled WGS sequence"/>
</dbReference>
<evidence type="ECO:0000256" key="1">
    <source>
        <dbReference type="SAM" id="MobiDB-lite"/>
    </source>
</evidence>
<feature type="region of interest" description="Disordered" evidence="1">
    <location>
        <begin position="377"/>
        <end position="453"/>
    </location>
</feature>
<organism evidence="2 3">
    <name type="scientific">Trifolium pratense</name>
    <name type="common">Red clover</name>
    <dbReference type="NCBI Taxonomy" id="57577"/>
    <lineage>
        <taxon>Eukaryota</taxon>
        <taxon>Viridiplantae</taxon>
        <taxon>Streptophyta</taxon>
        <taxon>Embryophyta</taxon>
        <taxon>Tracheophyta</taxon>
        <taxon>Spermatophyta</taxon>
        <taxon>Magnoliopsida</taxon>
        <taxon>eudicotyledons</taxon>
        <taxon>Gunneridae</taxon>
        <taxon>Pentapetalae</taxon>
        <taxon>rosids</taxon>
        <taxon>fabids</taxon>
        <taxon>Fabales</taxon>
        <taxon>Fabaceae</taxon>
        <taxon>Papilionoideae</taxon>
        <taxon>50 kb inversion clade</taxon>
        <taxon>NPAAA clade</taxon>
        <taxon>Hologalegina</taxon>
        <taxon>IRL clade</taxon>
        <taxon>Trifolieae</taxon>
        <taxon>Trifolium</taxon>
    </lineage>
</organism>
<dbReference type="PANTHER" id="PTHR10131">
    <property type="entry name" value="TNF RECEPTOR ASSOCIATED FACTOR"/>
    <property type="match status" value="1"/>
</dbReference>
<feature type="compositionally biased region" description="Polar residues" evidence="1">
    <location>
        <begin position="422"/>
        <end position="443"/>
    </location>
</feature>
<feature type="region of interest" description="Disordered" evidence="1">
    <location>
        <begin position="198"/>
        <end position="238"/>
    </location>
</feature>
<dbReference type="STRING" id="57577.A0A2K3N9W8"/>
<accession>A0A2K3N9W8</accession>
<dbReference type="PANTHER" id="PTHR10131:SF161">
    <property type="entry name" value="F26K24.24 PROTEIN"/>
    <property type="match status" value="1"/>
</dbReference>
<name>A0A2K3N9W8_TRIPR</name>
<protein>
    <submittedName>
        <fullName evidence="2">Uncharacterized protein</fullName>
    </submittedName>
</protein>